<reference evidence="1 2" key="1">
    <citation type="journal article" date="2022" name="bioRxiv">
        <title>The genome of the oomycete Peronosclerospora sorghi, a cosmopolitan pathogen of maize and sorghum, is inflated with dispersed pseudogenes.</title>
        <authorList>
            <person name="Fletcher K."/>
            <person name="Martin F."/>
            <person name="Isakeit T."/>
            <person name="Cavanaugh K."/>
            <person name="Magill C."/>
            <person name="Michelmore R."/>
        </authorList>
    </citation>
    <scope>NUCLEOTIDE SEQUENCE [LARGE SCALE GENOMIC DNA]</scope>
    <source>
        <strain evidence="1">P6</strain>
    </source>
</reference>
<organism evidence="1 2">
    <name type="scientific">Peronosclerospora sorghi</name>
    <dbReference type="NCBI Taxonomy" id="230839"/>
    <lineage>
        <taxon>Eukaryota</taxon>
        <taxon>Sar</taxon>
        <taxon>Stramenopiles</taxon>
        <taxon>Oomycota</taxon>
        <taxon>Peronosporomycetes</taxon>
        <taxon>Peronosporales</taxon>
        <taxon>Peronosporaceae</taxon>
        <taxon>Peronosclerospora</taxon>
    </lineage>
</organism>
<dbReference type="Proteomes" id="UP001163321">
    <property type="component" value="Chromosome 1"/>
</dbReference>
<dbReference type="EMBL" id="CM047580">
    <property type="protein sequence ID" value="KAI9921241.1"/>
    <property type="molecule type" value="Genomic_DNA"/>
</dbReference>
<evidence type="ECO:0000313" key="2">
    <source>
        <dbReference type="Proteomes" id="UP001163321"/>
    </source>
</evidence>
<accession>A0ACC0WTE7</accession>
<proteinExistence type="predicted"/>
<sequence>MMMKTMQTRKELGSIDAELDALDEREVAATGPVTESERQFMTELFDFDALRASVRSLKPLLTMT</sequence>
<gene>
    <name evidence="1" type="ORF">PsorP6_000511</name>
</gene>
<evidence type="ECO:0000313" key="1">
    <source>
        <dbReference type="EMBL" id="KAI9921241.1"/>
    </source>
</evidence>
<comment type="caution">
    <text evidence="1">The sequence shown here is derived from an EMBL/GenBank/DDBJ whole genome shotgun (WGS) entry which is preliminary data.</text>
</comment>
<name>A0ACC0WTE7_9STRA</name>
<keyword evidence="2" id="KW-1185">Reference proteome</keyword>
<protein>
    <submittedName>
        <fullName evidence="1">Uncharacterized protein</fullName>
    </submittedName>
</protein>